<feature type="binding site" evidence="9">
    <location>
        <position position="587"/>
    </location>
    <ligand>
        <name>ATP</name>
        <dbReference type="ChEBI" id="CHEBI:30616"/>
    </ligand>
</feature>
<dbReference type="SUPFAM" id="SSF50677">
    <property type="entry name" value="ValRS/IleRS/LeuRS editing domain"/>
    <property type="match status" value="1"/>
</dbReference>
<dbReference type="Gene3D" id="3.10.20.590">
    <property type="match status" value="1"/>
</dbReference>
<dbReference type="PRINTS" id="PR00985">
    <property type="entry name" value="TRNASYNTHLEU"/>
</dbReference>
<dbReference type="InterPro" id="IPR015413">
    <property type="entry name" value="Methionyl/Leucyl_tRNA_Synth"/>
</dbReference>
<dbReference type="GO" id="GO:0004823">
    <property type="term" value="F:leucine-tRNA ligase activity"/>
    <property type="evidence" value="ECO:0007669"/>
    <property type="project" value="UniProtKB-UniRule"/>
</dbReference>
<comment type="similarity">
    <text evidence="1 9 10">Belongs to the class-I aminoacyl-tRNA synthetase family.</text>
</comment>
<evidence type="ECO:0000256" key="5">
    <source>
        <dbReference type="ARBA" id="ARBA00022840"/>
    </source>
</evidence>
<dbReference type="SUPFAM" id="SSF47323">
    <property type="entry name" value="Anticodon-binding domain of a subclass of class I aminoacyl-tRNA synthetases"/>
    <property type="match status" value="1"/>
</dbReference>
<keyword evidence="7 9" id="KW-0030">Aminoacyl-tRNA synthetase</keyword>
<dbReference type="FunFam" id="1.10.730.10:FF:000002">
    <property type="entry name" value="Leucine--tRNA ligase"/>
    <property type="match status" value="1"/>
</dbReference>
<evidence type="ECO:0000256" key="6">
    <source>
        <dbReference type="ARBA" id="ARBA00022917"/>
    </source>
</evidence>
<dbReference type="InterPro" id="IPR002300">
    <property type="entry name" value="aa-tRNA-synth_Ia"/>
</dbReference>
<keyword evidence="2 9" id="KW-0963">Cytoplasm</keyword>
<dbReference type="FunFam" id="3.40.50.620:FF:000056">
    <property type="entry name" value="Leucine--tRNA ligase"/>
    <property type="match status" value="1"/>
</dbReference>
<dbReference type="Pfam" id="PF08264">
    <property type="entry name" value="Anticodon_1"/>
    <property type="match status" value="1"/>
</dbReference>
<dbReference type="GO" id="GO:0005829">
    <property type="term" value="C:cytosol"/>
    <property type="evidence" value="ECO:0007669"/>
    <property type="project" value="TreeGrafter"/>
</dbReference>
<evidence type="ECO:0000256" key="10">
    <source>
        <dbReference type="RuleBase" id="RU363035"/>
    </source>
</evidence>
<dbReference type="InterPro" id="IPR009008">
    <property type="entry name" value="Val/Leu/Ile-tRNA-synth_edit"/>
</dbReference>
<dbReference type="InterPro" id="IPR025709">
    <property type="entry name" value="Leu_tRNA-synth_edit"/>
</dbReference>
<dbReference type="AlphaFoldDB" id="A0A0G0U8P3"/>
<evidence type="ECO:0000256" key="4">
    <source>
        <dbReference type="ARBA" id="ARBA00022741"/>
    </source>
</evidence>
<dbReference type="GO" id="GO:0006429">
    <property type="term" value="P:leucyl-tRNA aminoacylation"/>
    <property type="evidence" value="ECO:0007669"/>
    <property type="project" value="UniProtKB-UniRule"/>
</dbReference>
<dbReference type="GO" id="GO:0002161">
    <property type="term" value="F:aminoacyl-tRNA deacylase activity"/>
    <property type="evidence" value="ECO:0007669"/>
    <property type="project" value="InterPro"/>
</dbReference>
<reference evidence="15 16" key="1">
    <citation type="journal article" date="2015" name="Nature">
        <title>rRNA introns, odd ribosomes, and small enigmatic genomes across a large radiation of phyla.</title>
        <authorList>
            <person name="Brown C.T."/>
            <person name="Hug L.A."/>
            <person name="Thomas B.C."/>
            <person name="Sharon I."/>
            <person name="Castelle C.J."/>
            <person name="Singh A."/>
            <person name="Wilkins M.J."/>
            <person name="Williams K.H."/>
            <person name="Banfield J.F."/>
        </authorList>
    </citation>
    <scope>NUCLEOTIDE SEQUENCE [LARGE SCALE GENOMIC DNA]</scope>
</reference>
<feature type="domain" description="Methionyl/Leucyl tRNA synthetase" evidence="13">
    <location>
        <begin position="40"/>
        <end position="181"/>
    </location>
</feature>
<comment type="caution">
    <text evidence="15">The sequence shown here is derived from an EMBL/GenBank/DDBJ whole genome shotgun (WGS) entry which is preliminary data.</text>
</comment>
<evidence type="ECO:0000256" key="3">
    <source>
        <dbReference type="ARBA" id="ARBA00022598"/>
    </source>
</evidence>
<sequence>MKRYFPKEIELKWQQKWQESNLYQAPDSSPKPKKYILDMFPYPSGDGLHVGHFKVYTSSDILARYYRIKGYNVLHPMGWDAFGLPAENYAIKTGIHPAITTAKNIAHIKKQMQQTGLSYDWSREINTTDPNYYKWTQWIFLKLFEKGLAYEAEAPINWCPSCKTGLANEEVVNGKCERCGTPVEKKLVRQWILRITYYADKLLEGVQNLDWPRFIKDMQINWIGRKEGINITYKVQGSDQEVVCFTTRPDTNFGATFIVIGPEHPLINKITKKEHLDEVKKYVSQTINRSEEERIAQGRAKTGVFTGSYAINNLNGKRLPIWVSDFVLGNVGTGAVVGVPGHDIRDFEFAKEFSLPIIRVVVGKDKDTSEITTAAQVQEKEGVITNSEFLDGLDIHEASTVIMDHLEKRGWGVRVVEYHLRDWIFSRQRYWGEPIPLIHCPNCGIVPIPENQLPLKLPEVKEYEPTGTGESPLAQVTDWVNTTCPKCGGPARRETNTMPQWAGSCWYFLRFIDPHNQEKLVSSEVERYWMPVDWYIGGAEHAVLHLLYSRFWHKVLYEIGVVSTPEPFQKLSSVGLVLAADGRKMSKSLGNVVTPDQIINKYGADTLRVYEGFMGPFENTISWDPTSINGVYKFLTRIWEVMSSEYIDSLANSKIEVVLNKLIVKIGNDIENMKFNTAIASMMEFTNLVYHEKLTLDQKKRFLIVLSPFAPHMTEELWQMLGQPYSIHQQAWPEVEDKYLQEEQIMVVIQVNGKVRDQLLIDREMIQDKELILSQAQKSPKIQKFLDGKEVKNSVYVPGKVLNFVT</sequence>
<dbReference type="SUPFAM" id="SSF52374">
    <property type="entry name" value="Nucleotidylyl transferase"/>
    <property type="match status" value="1"/>
</dbReference>
<dbReference type="Pfam" id="PF09334">
    <property type="entry name" value="tRNA-synt_1g"/>
    <property type="match status" value="1"/>
</dbReference>
<dbReference type="InterPro" id="IPR009080">
    <property type="entry name" value="tRNAsynth_Ia_anticodon-bd"/>
</dbReference>
<dbReference type="CDD" id="cd07958">
    <property type="entry name" value="Anticodon_Ia_Leu_BEm"/>
    <property type="match status" value="1"/>
</dbReference>
<dbReference type="InterPro" id="IPR014729">
    <property type="entry name" value="Rossmann-like_a/b/a_fold"/>
</dbReference>
<protein>
    <recommendedName>
        <fullName evidence="9">Leucine--tRNA ligase</fullName>
        <ecNumber evidence="9">6.1.1.4</ecNumber>
    </recommendedName>
    <alternativeName>
        <fullName evidence="9">Leucyl-tRNA synthetase</fullName>
        <shortName evidence="9">LeuRS</shortName>
    </alternativeName>
</protein>
<dbReference type="PROSITE" id="PS00178">
    <property type="entry name" value="AA_TRNA_LIGASE_I"/>
    <property type="match status" value="1"/>
</dbReference>
<feature type="short sequence motif" description="'KMSKS' region" evidence="9">
    <location>
        <begin position="584"/>
        <end position="588"/>
    </location>
</feature>
<accession>A0A0G0U8P3</accession>
<dbReference type="InterPro" id="IPR013155">
    <property type="entry name" value="M/V/L/I-tRNA-synth_anticd-bd"/>
</dbReference>
<dbReference type="CDD" id="cd00812">
    <property type="entry name" value="LeuRS_core"/>
    <property type="match status" value="1"/>
</dbReference>
<dbReference type="NCBIfam" id="TIGR00396">
    <property type="entry name" value="leuS_bact"/>
    <property type="match status" value="1"/>
</dbReference>
<comment type="caution">
    <text evidence="9">Lacks conserved residue(s) required for the propagation of feature annotation.</text>
</comment>
<keyword evidence="3 9" id="KW-0436">Ligase</keyword>
<gene>
    <name evidence="9" type="primary">leuS</name>
    <name evidence="15" type="ORF">UU29_C0003G0003</name>
</gene>
<proteinExistence type="inferred from homology"/>
<keyword evidence="4 9" id="KW-0547">Nucleotide-binding</keyword>
<dbReference type="PANTHER" id="PTHR43740:SF2">
    <property type="entry name" value="LEUCINE--TRNA LIGASE, MITOCHONDRIAL"/>
    <property type="match status" value="1"/>
</dbReference>
<evidence type="ECO:0000313" key="15">
    <source>
        <dbReference type="EMBL" id="KKR83601.1"/>
    </source>
</evidence>
<evidence type="ECO:0000259" key="11">
    <source>
        <dbReference type="Pfam" id="PF00133"/>
    </source>
</evidence>
<dbReference type="Gene3D" id="3.40.50.620">
    <property type="entry name" value="HUPs"/>
    <property type="match status" value="2"/>
</dbReference>
<evidence type="ECO:0000256" key="1">
    <source>
        <dbReference type="ARBA" id="ARBA00005594"/>
    </source>
</evidence>
<dbReference type="Gene3D" id="1.10.730.10">
    <property type="entry name" value="Isoleucyl-tRNA Synthetase, Domain 1"/>
    <property type="match status" value="1"/>
</dbReference>
<keyword evidence="6 9" id="KW-0648">Protein biosynthesis</keyword>
<comment type="catalytic activity">
    <reaction evidence="8 9">
        <text>tRNA(Leu) + L-leucine + ATP = L-leucyl-tRNA(Leu) + AMP + diphosphate</text>
        <dbReference type="Rhea" id="RHEA:11688"/>
        <dbReference type="Rhea" id="RHEA-COMP:9613"/>
        <dbReference type="Rhea" id="RHEA-COMP:9622"/>
        <dbReference type="ChEBI" id="CHEBI:30616"/>
        <dbReference type="ChEBI" id="CHEBI:33019"/>
        <dbReference type="ChEBI" id="CHEBI:57427"/>
        <dbReference type="ChEBI" id="CHEBI:78442"/>
        <dbReference type="ChEBI" id="CHEBI:78494"/>
        <dbReference type="ChEBI" id="CHEBI:456215"/>
        <dbReference type="EC" id="6.1.1.4"/>
    </reaction>
</comment>
<dbReference type="FunFam" id="3.40.50.620:FF:000077">
    <property type="entry name" value="Leucine--tRNA ligase"/>
    <property type="match status" value="1"/>
</dbReference>
<dbReference type="EC" id="6.1.1.4" evidence="9"/>
<evidence type="ECO:0000256" key="9">
    <source>
        <dbReference type="HAMAP-Rule" id="MF_00049"/>
    </source>
</evidence>
<dbReference type="PANTHER" id="PTHR43740">
    <property type="entry name" value="LEUCYL-TRNA SYNTHETASE"/>
    <property type="match status" value="1"/>
</dbReference>
<dbReference type="Proteomes" id="UP000034601">
    <property type="component" value="Unassembled WGS sequence"/>
</dbReference>
<dbReference type="InterPro" id="IPR001412">
    <property type="entry name" value="aa-tRNA-synth_I_CS"/>
</dbReference>
<dbReference type="GO" id="GO:0005524">
    <property type="term" value="F:ATP binding"/>
    <property type="evidence" value="ECO:0007669"/>
    <property type="project" value="UniProtKB-UniRule"/>
</dbReference>
<feature type="domain" description="Leucyl-tRNA synthetase editing" evidence="14">
    <location>
        <begin position="221"/>
        <end position="407"/>
    </location>
</feature>
<dbReference type="PATRIC" id="fig|1618424.3.peg.151"/>
<organism evidence="15 16">
    <name type="scientific">Candidatus Daviesbacteria bacterium GW2011_GWA2_40_9</name>
    <dbReference type="NCBI Taxonomy" id="1618424"/>
    <lineage>
        <taxon>Bacteria</taxon>
        <taxon>Candidatus Daviesiibacteriota</taxon>
    </lineage>
</organism>
<evidence type="ECO:0000259" key="12">
    <source>
        <dbReference type="Pfam" id="PF08264"/>
    </source>
</evidence>
<dbReference type="HAMAP" id="MF_00049_B">
    <property type="entry name" value="Leu_tRNA_synth_B"/>
    <property type="match status" value="1"/>
</dbReference>
<comment type="subcellular location">
    <subcellularLocation>
        <location evidence="9">Cytoplasm</location>
    </subcellularLocation>
</comment>
<evidence type="ECO:0000259" key="13">
    <source>
        <dbReference type="Pfam" id="PF09334"/>
    </source>
</evidence>
<dbReference type="Pfam" id="PF00133">
    <property type="entry name" value="tRNA-synt_1"/>
    <property type="match status" value="1"/>
</dbReference>
<keyword evidence="5 9" id="KW-0067">ATP-binding</keyword>
<dbReference type="Pfam" id="PF13603">
    <property type="entry name" value="tRNA-synt_1_2"/>
    <property type="match status" value="1"/>
</dbReference>
<dbReference type="InterPro" id="IPR002302">
    <property type="entry name" value="Leu-tRNA-ligase"/>
</dbReference>
<evidence type="ECO:0000313" key="16">
    <source>
        <dbReference type="Proteomes" id="UP000034601"/>
    </source>
</evidence>
<dbReference type="EMBL" id="LCAB01000003">
    <property type="protein sequence ID" value="KKR83601.1"/>
    <property type="molecule type" value="Genomic_DNA"/>
</dbReference>
<feature type="domain" description="Aminoacyl-tRNA synthetase class Ia" evidence="11">
    <location>
        <begin position="420"/>
        <end position="610"/>
    </location>
</feature>
<evidence type="ECO:0000256" key="7">
    <source>
        <dbReference type="ARBA" id="ARBA00023146"/>
    </source>
</evidence>
<evidence type="ECO:0000259" key="14">
    <source>
        <dbReference type="Pfam" id="PF13603"/>
    </source>
</evidence>
<feature type="domain" description="Methionyl/Valyl/Leucyl/Isoleucyl-tRNA synthetase anticodon-binding" evidence="12">
    <location>
        <begin position="655"/>
        <end position="763"/>
    </location>
</feature>
<evidence type="ECO:0000256" key="2">
    <source>
        <dbReference type="ARBA" id="ARBA00022490"/>
    </source>
</evidence>
<evidence type="ECO:0000256" key="8">
    <source>
        <dbReference type="ARBA" id="ARBA00047469"/>
    </source>
</evidence>
<name>A0A0G0U8P3_9BACT</name>